<sequence length="776" mass="83810">MATPPREKLTMSDRSSERDLAAIAAVLSPPSSKDGPPQHGTTNQAVGLGFESPENSLSSHDGPCCFYAISKEEGKEVANREEEDSGTVTFDDYDPSNKETSRDPKPRPIACNFAVRFTNRPNGTPLTTIIEQKSYSTLNSHPSLVSSTYRYTPAKQSESSPIHRTGPQTVDGRRRLSQSLDEVTLYKLGQATNQRHDAAARTDAYHASTQQLDLVDTLRHHPTSPKPFAALAAGCSPSDDDQTRGTTTGNAARGFKVALHGLLQNIREAPRHSLSLSALRNQFRQDESVRRASGRNTVPTAKDGYNFIGDPVMAPPIYHQTVTTHVGASSGQILDRSTHHSPRENEPNDNRAAESAMKNIASAVPPTPQFQVEATKPKNTPPKRTLRVPMALISHPASSSPTPSPSKFPSPPSLNPTSILSTYHTTNNFDRAISVPLLSNRSRDDLTSRYTYAGISIARPNAPSLRNYDRCRETSFGSTATTTSVSSSILGPQLERVNAHSSNPRAQDLHLTPAPLRLRTKSFGSTGTVTSVSSSTLGPQLERVNAHSTDPRPQDLYLTPAPLRLHTKSNPKREPSTPNYSTNSRPATHTIRSAALPVLLPIADLAGIPHPHFLPIDPTSPPTSPFSFSASGLDAIARPAILPSTSPPTSTAQLPAYLRHHHHTHTHIVPQASKVVGCDGMVRPKSLVPRSGVDRRCERTKAAKRKMGLDLGVGVWSKGGRDRDSGVGAAAGWALRVCFCQPEDGAGGGACVGEFEGEVHERVRRGERLENVRVVV</sequence>
<feature type="compositionally biased region" description="Low complexity" evidence="1">
    <location>
        <begin position="524"/>
        <end position="536"/>
    </location>
</feature>
<feature type="region of interest" description="Disordered" evidence="1">
    <location>
        <begin position="76"/>
        <end position="108"/>
    </location>
</feature>
<feature type="compositionally biased region" description="Polar residues" evidence="1">
    <location>
        <begin position="152"/>
        <end position="168"/>
    </location>
</feature>
<feature type="compositionally biased region" description="Polar residues" evidence="1">
    <location>
        <begin position="576"/>
        <end position="587"/>
    </location>
</feature>
<dbReference type="OrthoDB" id="3946727at2759"/>
<name>A0A8E2JIT3_9PEZI</name>
<proteinExistence type="predicted"/>
<keyword evidence="3" id="KW-1185">Reference proteome</keyword>
<accession>A0A8E2JIT3</accession>
<feature type="compositionally biased region" description="Basic and acidic residues" evidence="1">
    <location>
        <begin position="1"/>
        <end position="20"/>
    </location>
</feature>
<feature type="compositionally biased region" description="Basic and acidic residues" evidence="1">
    <location>
        <begin position="95"/>
        <end position="106"/>
    </location>
</feature>
<feature type="region of interest" description="Disordered" evidence="1">
    <location>
        <begin position="500"/>
        <end position="587"/>
    </location>
</feature>
<evidence type="ECO:0000313" key="3">
    <source>
        <dbReference type="Proteomes" id="UP000250266"/>
    </source>
</evidence>
<feature type="region of interest" description="Disordered" evidence="1">
    <location>
        <begin position="152"/>
        <end position="171"/>
    </location>
</feature>
<dbReference type="AlphaFoldDB" id="A0A8E2JIT3"/>
<feature type="compositionally biased region" description="Pro residues" evidence="1">
    <location>
        <begin position="402"/>
        <end position="414"/>
    </location>
</feature>
<protein>
    <submittedName>
        <fullName evidence="2">Uncharacterized protein</fullName>
    </submittedName>
</protein>
<feature type="region of interest" description="Disordered" evidence="1">
    <location>
        <begin position="1"/>
        <end position="63"/>
    </location>
</feature>
<feature type="compositionally biased region" description="Basic and acidic residues" evidence="1">
    <location>
        <begin position="336"/>
        <end position="352"/>
    </location>
</feature>
<dbReference type="Proteomes" id="UP000250266">
    <property type="component" value="Unassembled WGS sequence"/>
</dbReference>
<evidence type="ECO:0000313" key="2">
    <source>
        <dbReference type="EMBL" id="OCK84074.1"/>
    </source>
</evidence>
<gene>
    <name evidence="2" type="ORF">K432DRAFT_389825</name>
</gene>
<evidence type="ECO:0000256" key="1">
    <source>
        <dbReference type="SAM" id="MobiDB-lite"/>
    </source>
</evidence>
<dbReference type="EMBL" id="KV744845">
    <property type="protein sequence ID" value="OCK84074.1"/>
    <property type="molecule type" value="Genomic_DNA"/>
</dbReference>
<organism evidence="2 3">
    <name type="scientific">Lepidopterella palustris CBS 459.81</name>
    <dbReference type="NCBI Taxonomy" id="1314670"/>
    <lineage>
        <taxon>Eukaryota</taxon>
        <taxon>Fungi</taxon>
        <taxon>Dikarya</taxon>
        <taxon>Ascomycota</taxon>
        <taxon>Pezizomycotina</taxon>
        <taxon>Dothideomycetes</taxon>
        <taxon>Pleosporomycetidae</taxon>
        <taxon>Mytilinidiales</taxon>
        <taxon>Argynnaceae</taxon>
        <taxon>Lepidopterella</taxon>
    </lineage>
</organism>
<feature type="region of interest" description="Disordered" evidence="1">
    <location>
        <begin position="327"/>
        <end position="416"/>
    </location>
</feature>
<reference evidence="2 3" key="1">
    <citation type="journal article" date="2016" name="Nat. Commun.">
        <title>Ectomycorrhizal ecology is imprinted in the genome of the dominant symbiotic fungus Cenococcum geophilum.</title>
        <authorList>
            <consortium name="DOE Joint Genome Institute"/>
            <person name="Peter M."/>
            <person name="Kohler A."/>
            <person name="Ohm R.A."/>
            <person name="Kuo A."/>
            <person name="Krutzmann J."/>
            <person name="Morin E."/>
            <person name="Arend M."/>
            <person name="Barry K.W."/>
            <person name="Binder M."/>
            <person name="Choi C."/>
            <person name="Clum A."/>
            <person name="Copeland A."/>
            <person name="Grisel N."/>
            <person name="Haridas S."/>
            <person name="Kipfer T."/>
            <person name="LaButti K."/>
            <person name="Lindquist E."/>
            <person name="Lipzen A."/>
            <person name="Maire R."/>
            <person name="Meier B."/>
            <person name="Mihaltcheva S."/>
            <person name="Molinier V."/>
            <person name="Murat C."/>
            <person name="Poggeler S."/>
            <person name="Quandt C.A."/>
            <person name="Sperisen C."/>
            <person name="Tritt A."/>
            <person name="Tisserant E."/>
            <person name="Crous P.W."/>
            <person name="Henrissat B."/>
            <person name="Nehls U."/>
            <person name="Egli S."/>
            <person name="Spatafora J.W."/>
            <person name="Grigoriev I.V."/>
            <person name="Martin F.M."/>
        </authorList>
    </citation>
    <scope>NUCLEOTIDE SEQUENCE [LARGE SCALE GENOMIC DNA]</scope>
    <source>
        <strain evidence="2 3">CBS 459.81</strain>
    </source>
</reference>